<dbReference type="Proteomes" id="UP000002009">
    <property type="component" value="Chromosome 4"/>
</dbReference>
<evidence type="ECO:0000256" key="2">
    <source>
        <dbReference type="SAM" id="Phobius"/>
    </source>
</evidence>
<evidence type="ECO:0000313" key="5">
    <source>
        <dbReference type="Proteomes" id="UP000002009"/>
    </source>
</evidence>
<name>C1E510_MICCC</name>
<dbReference type="CDD" id="cd00170">
    <property type="entry name" value="SEC14"/>
    <property type="match status" value="1"/>
</dbReference>
<dbReference type="eggNOG" id="ENOG502R6IS">
    <property type="taxonomic scope" value="Eukaryota"/>
</dbReference>
<evidence type="ECO:0000313" key="4">
    <source>
        <dbReference type="EMBL" id="ACO62808.1"/>
    </source>
</evidence>
<feature type="compositionally biased region" description="Basic and acidic residues" evidence="1">
    <location>
        <begin position="289"/>
        <end position="302"/>
    </location>
</feature>
<feature type="transmembrane region" description="Helical" evidence="2">
    <location>
        <begin position="760"/>
        <end position="784"/>
    </location>
</feature>
<dbReference type="InParanoid" id="C1E510"/>
<protein>
    <recommendedName>
        <fullName evidence="3">CRAL-TRIO domain-containing protein</fullName>
    </recommendedName>
</protein>
<feature type="compositionally biased region" description="Polar residues" evidence="1">
    <location>
        <begin position="325"/>
        <end position="337"/>
    </location>
</feature>
<dbReference type="KEGG" id="mis:MICPUN_58227"/>
<dbReference type="STRING" id="296587.C1E510"/>
<dbReference type="OrthoDB" id="496695at2759"/>
<feature type="compositionally biased region" description="Gly residues" evidence="1">
    <location>
        <begin position="367"/>
        <end position="387"/>
    </location>
</feature>
<organism evidence="4 5">
    <name type="scientific">Micromonas commoda (strain RCC299 / NOUM17 / CCMP2709)</name>
    <name type="common">Picoplanktonic green alga</name>
    <dbReference type="NCBI Taxonomy" id="296587"/>
    <lineage>
        <taxon>Eukaryota</taxon>
        <taxon>Viridiplantae</taxon>
        <taxon>Chlorophyta</taxon>
        <taxon>Mamiellophyceae</taxon>
        <taxon>Mamiellales</taxon>
        <taxon>Mamiellaceae</taxon>
        <taxon>Micromonas</taxon>
    </lineage>
</organism>
<evidence type="ECO:0000259" key="3">
    <source>
        <dbReference type="Pfam" id="PF00650"/>
    </source>
</evidence>
<dbReference type="AlphaFoldDB" id="C1E510"/>
<reference evidence="4 5" key="1">
    <citation type="journal article" date="2009" name="Science">
        <title>Green evolution and dynamic adaptations revealed by genomes of the marine picoeukaryotes Micromonas.</title>
        <authorList>
            <person name="Worden A.Z."/>
            <person name="Lee J.H."/>
            <person name="Mock T."/>
            <person name="Rouze P."/>
            <person name="Simmons M.P."/>
            <person name="Aerts A.L."/>
            <person name="Allen A.E."/>
            <person name="Cuvelier M.L."/>
            <person name="Derelle E."/>
            <person name="Everett M.V."/>
            <person name="Foulon E."/>
            <person name="Grimwood J."/>
            <person name="Gundlach H."/>
            <person name="Henrissat B."/>
            <person name="Napoli C."/>
            <person name="McDonald S.M."/>
            <person name="Parker M.S."/>
            <person name="Rombauts S."/>
            <person name="Salamov A."/>
            <person name="Von Dassow P."/>
            <person name="Badger J.H."/>
            <person name="Coutinho P.M."/>
            <person name="Demir E."/>
            <person name="Dubchak I."/>
            <person name="Gentemann C."/>
            <person name="Eikrem W."/>
            <person name="Gready J.E."/>
            <person name="John U."/>
            <person name="Lanier W."/>
            <person name="Lindquist E.A."/>
            <person name="Lucas S."/>
            <person name="Mayer K.F."/>
            <person name="Moreau H."/>
            <person name="Not F."/>
            <person name="Otillar R."/>
            <person name="Panaud O."/>
            <person name="Pangilinan J."/>
            <person name="Paulsen I."/>
            <person name="Piegu B."/>
            <person name="Poliakov A."/>
            <person name="Robbens S."/>
            <person name="Schmutz J."/>
            <person name="Toulza E."/>
            <person name="Wyss T."/>
            <person name="Zelensky A."/>
            <person name="Zhou K."/>
            <person name="Armbrust E.V."/>
            <person name="Bhattacharya D."/>
            <person name="Goodenough U.W."/>
            <person name="Van de Peer Y."/>
            <person name="Grigoriev I.V."/>
        </authorList>
    </citation>
    <scope>NUCLEOTIDE SEQUENCE [LARGE SCALE GENOMIC DNA]</scope>
    <source>
        <strain evidence="5">RCC299 / NOUM17</strain>
    </source>
</reference>
<dbReference type="InterPro" id="IPR036865">
    <property type="entry name" value="CRAL-TRIO_dom_sf"/>
</dbReference>
<feature type="region of interest" description="Disordered" evidence="1">
    <location>
        <begin position="1"/>
        <end position="35"/>
    </location>
</feature>
<dbReference type="OMA" id="EWHEIQR"/>
<dbReference type="GeneID" id="8242836"/>
<feature type="domain" description="CRAL-TRIO" evidence="3">
    <location>
        <begin position="560"/>
        <end position="653"/>
    </location>
</feature>
<keyword evidence="2" id="KW-0472">Membrane</keyword>
<feature type="region of interest" description="Disordered" evidence="1">
    <location>
        <begin position="239"/>
        <end position="312"/>
    </location>
</feature>
<keyword evidence="2" id="KW-0812">Transmembrane</keyword>
<dbReference type="Pfam" id="PF00650">
    <property type="entry name" value="CRAL_TRIO"/>
    <property type="match status" value="1"/>
</dbReference>
<dbReference type="RefSeq" id="XP_002501550.1">
    <property type="nucleotide sequence ID" value="XM_002501504.1"/>
</dbReference>
<dbReference type="InterPro" id="IPR001251">
    <property type="entry name" value="CRAL-TRIO_dom"/>
</dbReference>
<feature type="transmembrane region" description="Helical" evidence="2">
    <location>
        <begin position="714"/>
        <end position="739"/>
    </location>
</feature>
<dbReference type="Gene3D" id="3.40.525.10">
    <property type="entry name" value="CRAL-TRIO lipid binding domain"/>
    <property type="match status" value="1"/>
</dbReference>
<feature type="compositionally biased region" description="Gly residues" evidence="1">
    <location>
        <begin position="249"/>
        <end position="264"/>
    </location>
</feature>
<gene>
    <name evidence="4" type="ORF">MICPUN_58227</name>
</gene>
<feature type="region of interest" description="Disordered" evidence="1">
    <location>
        <begin position="325"/>
        <end position="395"/>
    </location>
</feature>
<evidence type="ECO:0000256" key="1">
    <source>
        <dbReference type="SAM" id="MobiDB-lite"/>
    </source>
</evidence>
<keyword evidence="5" id="KW-1185">Reference proteome</keyword>
<dbReference type="PANTHER" id="PTHR47041:SF5">
    <property type="entry name" value="SEC14 CYTOSOLIC FACTOR FAMILY PROTEIN"/>
    <property type="match status" value="1"/>
</dbReference>
<keyword evidence="2" id="KW-1133">Transmembrane helix</keyword>
<sequence>MAGEGGRARRRPEKATPPGEPGEDSLYPTPAEPIPSWRAKAEGTRWARLSNGEWHEIQRQRRSALASGATLVSIRFILDQLMTTGQDIVMFSGLLARMIWLRKQRRRRGPAVAAVCAWASRAAIVPEQLRKIFRTLVSPAPLSPLAGWALLTAGAVAPHRAFVNLGRRVTVRIARIPKIRRLLQRKWPIWGKLLLKNKMRAEVTSYRLAINEAWEVLEGTLPPEQLAAMRQAEYSITGYNSTPNSTGAGAVGGGRDAPAGGGGSTRDAASNEGRGARGGTSSRDGGSVDGDRSVDSPGRDSPGDAEIENETDYYGVALRGIVRSGSRNSMDQSSVNGGRSVANGGAGSGGRVSFDANRRRRSEDAGRGGGRVGRGGRGRGPGAGGNSSRGPGPIARAAQFGRHLSHRVFVAAPSGLYGILTGREFGAELTCPPASQLAYLSNSLHPDTRSHFTRAQHAAFLLQYHGDVSRAAPAMERSMRWREKYRFVSPKDLRRFEDVVFVHGGRSAYTGGVHLCLRLSAVSAAETREGLDAVAGALMAHVEAQWSQLCVSGPTPGKLRGRLVAIVDCAGVTPGSFPASLVAHTLVTLDSNYPELAAEVHVVNVWWLVKRALSALLEATSASTRQRVRIYRNDENGAEKLLIRFAPHSLPACFPQGKCACRTCKKMVRDGNVTRHADGNRREGEFQHGGLMGRYHRWERMSGAQKRQYLRHLLFYYLGLVMFWPMHIFRLNVHPLLVAMVKVNKAARAFAGRLRRGDPLAVFVASIVAFASLAFSLAVLAWWAEYGSALILQSMRDPPRNWEEAWRMRGLFQRTISSSLEKSLGLEAGTLPGGGMERDPTMHEDGGWVHAWGGLRSHGDEL</sequence>
<proteinExistence type="predicted"/>
<accession>C1E510</accession>
<dbReference type="SUPFAM" id="SSF52087">
    <property type="entry name" value="CRAL/TRIO domain"/>
    <property type="match status" value="1"/>
</dbReference>
<dbReference type="PANTHER" id="PTHR47041">
    <property type="entry name" value="SEC14 CYTOSOLIC FACTOR FAMILY PROTEIN / PHOSPHOGLYCERIDE TRANSFER FAMILY PROTEIN"/>
    <property type="match status" value="1"/>
</dbReference>
<dbReference type="EMBL" id="CP001325">
    <property type="protein sequence ID" value="ACO62808.1"/>
    <property type="molecule type" value="Genomic_DNA"/>
</dbReference>